<keyword evidence="12" id="KW-1185">Reference proteome</keyword>
<dbReference type="SUPFAM" id="SSF46689">
    <property type="entry name" value="Homeodomain-like"/>
    <property type="match status" value="1"/>
</dbReference>
<sequence length="304" mass="34350">MDDQLRAQKLSQLPLDQYRRPGMGVFSSSRTPVSNFYGTGDESPLSHSKYLRPAQLLLEEMVSLAGKAPDSGGREKHIKRLSRHGKKGSLLLRSLLRAEFKNNAKTMELISLLEEVETKFEKYYHEMGEMVCSFEAMAGVGAGNSYTALALQAMAKHFCNLREAILSQIKNTMGEVSSQGEMARDFRKGEDKTHEMFLQQLGIIQSSRQAWRPIRGLPETSVAILRTWLFEHFLNPYPSDSEKLMLASQTGLTKNQVSNWFINVRVRLWKPMIEEMYRDEFADTSAESNGQEAAASIITNSAEE</sequence>
<organism evidence="11 12">
    <name type="scientific">Cuscuta campestris</name>
    <dbReference type="NCBI Taxonomy" id="132261"/>
    <lineage>
        <taxon>Eukaryota</taxon>
        <taxon>Viridiplantae</taxon>
        <taxon>Streptophyta</taxon>
        <taxon>Embryophyta</taxon>
        <taxon>Tracheophyta</taxon>
        <taxon>Spermatophyta</taxon>
        <taxon>Magnoliopsida</taxon>
        <taxon>eudicotyledons</taxon>
        <taxon>Gunneridae</taxon>
        <taxon>Pentapetalae</taxon>
        <taxon>asterids</taxon>
        <taxon>lamiids</taxon>
        <taxon>Solanales</taxon>
        <taxon>Convolvulaceae</taxon>
        <taxon>Cuscuteae</taxon>
        <taxon>Cuscuta</taxon>
        <taxon>Cuscuta subgen. Grammica</taxon>
        <taxon>Cuscuta sect. Cleistogrammica</taxon>
    </lineage>
</organism>
<dbReference type="InterPro" id="IPR008422">
    <property type="entry name" value="KN_HD"/>
</dbReference>
<evidence type="ECO:0000256" key="8">
    <source>
        <dbReference type="PROSITE-ProRule" id="PRU00108"/>
    </source>
</evidence>
<dbReference type="Pfam" id="PF05920">
    <property type="entry name" value="Homeobox_KN"/>
    <property type="match status" value="1"/>
</dbReference>
<name>A0A484KRE3_9ASTE</name>
<dbReference type="GO" id="GO:0006355">
    <property type="term" value="P:regulation of DNA-templated transcription"/>
    <property type="evidence" value="ECO:0007669"/>
    <property type="project" value="InterPro"/>
</dbReference>
<keyword evidence="4 8" id="KW-0238">DNA-binding</keyword>
<feature type="DNA-binding region" description="Homeobox" evidence="8">
    <location>
        <begin position="210"/>
        <end position="272"/>
    </location>
</feature>
<evidence type="ECO:0000313" key="12">
    <source>
        <dbReference type="Proteomes" id="UP000595140"/>
    </source>
</evidence>
<dbReference type="PROSITE" id="PS50071">
    <property type="entry name" value="HOMEOBOX_2"/>
    <property type="match status" value="1"/>
</dbReference>
<dbReference type="PANTHER" id="PTHR11850">
    <property type="entry name" value="HOMEOBOX PROTEIN TRANSCRIPTION FACTORS"/>
    <property type="match status" value="1"/>
</dbReference>
<feature type="compositionally biased region" description="Polar residues" evidence="9">
    <location>
        <begin position="285"/>
        <end position="304"/>
    </location>
</feature>
<dbReference type="Proteomes" id="UP000595140">
    <property type="component" value="Unassembled WGS sequence"/>
</dbReference>
<dbReference type="InterPro" id="IPR001356">
    <property type="entry name" value="HD"/>
</dbReference>
<feature type="domain" description="Homeobox" evidence="10">
    <location>
        <begin position="208"/>
        <end position="271"/>
    </location>
</feature>
<evidence type="ECO:0000313" key="11">
    <source>
        <dbReference type="EMBL" id="VFQ65739.1"/>
    </source>
</evidence>
<reference evidence="11 12" key="1">
    <citation type="submission" date="2018-04" db="EMBL/GenBank/DDBJ databases">
        <authorList>
            <person name="Vogel A."/>
        </authorList>
    </citation>
    <scope>NUCLEOTIDE SEQUENCE [LARGE SCALE GENOMIC DNA]</scope>
</reference>
<evidence type="ECO:0000256" key="4">
    <source>
        <dbReference type="ARBA" id="ARBA00023125"/>
    </source>
</evidence>
<evidence type="ECO:0000256" key="9">
    <source>
        <dbReference type="SAM" id="MobiDB-lite"/>
    </source>
</evidence>
<feature type="region of interest" description="Disordered" evidence="9">
    <location>
        <begin position="283"/>
        <end position="304"/>
    </location>
</feature>
<dbReference type="InterPro" id="IPR006563">
    <property type="entry name" value="POX_dom"/>
</dbReference>
<dbReference type="Gene3D" id="1.10.10.60">
    <property type="entry name" value="Homeodomain-like"/>
    <property type="match status" value="1"/>
</dbReference>
<dbReference type="CDD" id="cd00086">
    <property type="entry name" value="homeodomain"/>
    <property type="match status" value="1"/>
</dbReference>
<evidence type="ECO:0000256" key="2">
    <source>
        <dbReference type="ARBA" id="ARBA00006454"/>
    </source>
</evidence>
<keyword evidence="3" id="KW-0805">Transcription regulation</keyword>
<dbReference type="InterPro" id="IPR050224">
    <property type="entry name" value="TALE_homeobox"/>
</dbReference>
<evidence type="ECO:0000256" key="6">
    <source>
        <dbReference type="ARBA" id="ARBA00023163"/>
    </source>
</evidence>
<dbReference type="Pfam" id="PF07526">
    <property type="entry name" value="POX"/>
    <property type="match status" value="1"/>
</dbReference>
<accession>A0A484KRE3</accession>
<evidence type="ECO:0000256" key="7">
    <source>
        <dbReference type="ARBA" id="ARBA00023242"/>
    </source>
</evidence>
<evidence type="ECO:0000256" key="3">
    <source>
        <dbReference type="ARBA" id="ARBA00023015"/>
    </source>
</evidence>
<dbReference type="AlphaFoldDB" id="A0A484KRE3"/>
<evidence type="ECO:0000256" key="5">
    <source>
        <dbReference type="ARBA" id="ARBA00023155"/>
    </source>
</evidence>
<dbReference type="InterPro" id="IPR009057">
    <property type="entry name" value="Homeodomain-like_sf"/>
</dbReference>
<dbReference type="OrthoDB" id="10056939at2759"/>
<keyword evidence="7 8" id="KW-0539">Nucleus</keyword>
<keyword evidence="6" id="KW-0804">Transcription</keyword>
<comment type="similarity">
    <text evidence="2">Belongs to the TALE/BELL homeobox family.</text>
</comment>
<comment type="subcellular location">
    <subcellularLocation>
        <location evidence="1 8">Nucleus</location>
    </subcellularLocation>
</comment>
<dbReference type="GO" id="GO:0003677">
    <property type="term" value="F:DNA binding"/>
    <property type="evidence" value="ECO:0007669"/>
    <property type="project" value="UniProtKB-UniRule"/>
</dbReference>
<gene>
    <name evidence="11" type="ORF">CCAM_LOCUS7515</name>
</gene>
<dbReference type="SMART" id="SM00389">
    <property type="entry name" value="HOX"/>
    <property type="match status" value="1"/>
</dbReference>
<protein>
    <recommendedName>
        <fullName evidence="10">Homeobox domain-containing protein</fullName>
    </recommendedName>
</protein>
<evidence type="ECO:0000256" key="1">
    <source>
        <dbReference type="ARBA" id="ARBA00004123"/>
    </source>
</evidence>
<dbReference type="GO" id="GO:0005634">
    <property type="term" value="C:nucleus"/>
    <property type="evidence" value="ECO:0007669"/>
    <property type="project" value="UniProtKB-SubCell"/>
</dbReference>
<dbReference type="SMART" id="SM00574">
    <property type="entry name" value="POX"/>
    <property type="match status" value="1"/>
</dbReference>
<evidence type="ECO:0000259" key="10">
    <source>
        <dbReference type="PROSITE" id="PS50071"/>
    </source>
</evidence>
<proteinExistence type="inferred from homology"/>
<keyword evidence="5 8" id="KW-0371">Homeobox</keyword>
<dbReference type="EMBL" id="OOIL02000484">
    <property type="protein sequence ID" value="VFQ65739.1"/>
    <property type="molecule type" value="Genomic_DNA"/>
</dbReference>